<evidence type="ECO:0000256" key="1">
    <source>
        <dbReference type="SAM" id="MobiDB-lite"/>
    </source>
</evidence>
<gene>
    <name evidence="3" type="ORF">OVN18_01400</name>
</gene>
<keyword evidence="2" id="KW-1133">Transmembrane helix</keyword>
<feature type="region of interest" description="Disordered" evidence="1">
    <location>
        <begin position="221"/>
        <end position="246"/>
    </location>
</feature>
<feature type="transmembrane region" description="Helical" evidence="2">
    <location>
        <begin position="145"/>
        <end position="174"/>
    </location>
</feature>
<keyword evidence="2" id="KW-0812">Transmembrane</keyword>
<dbReference type="AlphaFoldDB" id="A0A9E8MLA9"/>
<organism evidence="3 4">
    <name type="scientific">Microcella daejeonensis</name>
    <dbReference type="NCBI Taxonomy" id="2994971"/>
    <lineage>
        <taxon>Bacteria</taxon>
        <taxon>Bacillati</taxon>
        <taxon>Actinomycetota</taxon>
        <taxon>Actinomycetes</taxon>
        <taxon>Micrococcales</taxon>
        <taxon>Microbacteriaceae</taxon>
        <taxon>Microcella</taxon>
    </lineage>
</organism>
<evidence type="ECO:0000256" key="2">
    <source>
        <dbReference type="SAM" id="Phobius"/>
    </source>
</evidence>
<accession>A0A9E8MLA9</accession>
<dbReference type="Proteomes" id="UP001164706">
    <property type="component" value="Chromosome"/>
</dbReference>
<dbReference type="Gene3D" id="1.20.120.330">
    <property type="entry name" value="Nucleotidyltransferases domain 2"/>
    <property type="match status" value="1"/>
</dbReference>
<protein>
    <submittedName>
        <fullName evidence="3">Uncharacterized protein</fullName>
    </submittedName>
</protein>
<keyword evidence="4" id="KW-1185">Reference proteome</keyword>
<dbReference type="KEGG" id="mdb:OVN18_01400"/>
<dbReference type="InterPro" id="IPR029058">
    <property type="entry name" value="AB_hydrolase_fold"/>
</dbReference>
<proteinExistence type="predicted"/>
<name>A0A9E8MLA9_9MICO</name>
<dbReference type="Gene3D" id="3.40.50.1820">
    <property type="entry name" value="alpha/beta hydrolase"/>
    <property type="match status" value="1"/>
</dbReference>
<sequence length="481" mass="52043">MQLADAQDDARAAVDEEADARATLWRLRVEYTEIQDEVSSLRRPFQDDDPRIDALEDELNRLQGRIEIHEARIEQAWTAMSNALGDRDDAAERAIRRIRDALDEFDDRLRDRAAAVADVVFALARPVLEWIAEVVTAVVEALVKIAVALAVALAVIIVVLALVALIVFLAPYIAALLGAIGSFALAALPVLLKVALVVMSVLPAVIALVLMRERLSPAPVLEPLDDDGETYGPDDPRYDPGAPYGPQLRVNSRLDEDGLTSETHVEIAEMLDENGVPTGAWRVTLPSTQDWEILNGVFEGAPDPAGDQGALNDLSSNLALMLAPDIQAPYERAVIQAMRDAGIGPNDPVLLSGWSQGGILAAKMAADPDLPFSIDAVFAAGAPIDHFDIPDDVAVVSIQHRGDVVPLLDAAGPPQRPNWLTIVDDPLNERGQPGPPHNARTYALTADRELVRGGTVVDRQQQFFTGIERVHTYVGTEGQDE</sequence>
<evidence type="ECO:0000313" key="4">
    <source>
        <dbReference type="Proteomes" id="UP001164706"/>
    </source>
</evidence>
<dbReference type="SUPFAM" id="SSF53474">
    <property type="entry name" value="alpha/beta-Hydrolases"/>
    <property type="match status" value="1"/>
</dbReference>
<feature type="transmembrane region" description="Helical" evidence="2">
    <location>
        <begin position="180"/>
        <end position="210"/>
    </location>
</feature>
<dbReference type="EMBL" id="CP113089">
    <property type="protein sequence ID" value="WAB81703.1"/>
    <property type="molecule type" value="Genomic_DNA"/>
</dbReference>
<evidence type="ECO:0000313" key="3">
    <source>
        <dbReference type="EMBL" id="WAB81703.1"/>
    </source>
</evidence>
<keyword evidence="2" id="KW-0472">Membrane</keyword>
<reference evidence="3" key="1">
    <citation type="submission" date="2022-11" db="EMBL/GenBank/DDBJ databases">
        <title>Description of Microcella daejonensis nov. sp, isolated from riverside soil.</title>
        <authorList>
            <person name="Molina K.M."/>
            <person name="Kim S.B."/>
        </authorList>
    </citation>
    <scope>NUCLEOTIDE SEQUENCE</scope>
    <source>
        <strain evidence="3">MMS21-STM12</strain>
    </source>
</reference>